<evidence type="ECO:0000313" key="2">
    <source>
        <dbReference type="Proteomes" id="UP000635665"/>
    </source>
</evidence>
<keyword evidence="1" id="KW-0456">Lyase</keyword>
<dbReference type="Gene3D" id="1.10.275.10">
    <property type="entry name" value="Fumarase/aspartase (N-terminal domain)"/>
    <property type="match status" value="1"/>
</dbReference>
<dbReference type="InterPro" id="IPR024083">
    <property type="entry name" value="Fumarase/histidase_N"/>
</dbReference>
<dbReference type="Pfam" id="PF00221">
    <property type="entry name" value="Lyase_aromatic"/>
    <property type="match status" value="1"/>
</dbReference>
<name>A0ABS0TFH7_9FLAO</name>
<dbReference type="GO" id="GO:0016829">
    <property type="term" value="F:lyase activity"/>
    <property type="evidence" value="ECO:0007669"/>
    <property type="project" value="UniProtKB-KW"/>
</dbReference>
<dbReference type="Gene3D" id="1.20.200.10">
    <property type="entry name" value="Fumarase/aspartase (Central domain)"/>
    <property type="match status" value="1"/>
</dbReference>
<sequence length="510" mass="57463">MLHIDNTLNLDDFEKVLFENVEIQSSSKNIETIDASFNFLKEFSKNKVIYGVNTGFGPMAQYKINDKDRIQLQYNLIRSHASGSGKPMDPLYVKSLMLARLNTLSLGKSGVHKSVTRLMQQLINKNITPLIFEHGGVGASGDLVQLAHLALVLIGEGEVFYKGKRKYTAEVFKIENLEPIKVKIREGLALMNGTSAMTGIGIVNIIYARRLLNWSVFCSAAINEIVQAYDDHLSEELNAAKKHLGQQQIAHKMRDHLKDSKLTRDRNRHLYTDTADKNTYFKEKVQEYYSLRCVPQILGPAYDTIEYTAKILIEEVNSANDNPIIDVENKHVYHGGNFHGDYVALEMDKLKLVVTKISMLAERQLNYLLNNKLNDILPPFVNLGKLGLNFGLQGAQFTAVSTTAENQTLSNSMYIHSIPNNNDNQDIVSMGTNAANITKTVIDNAFEVLSVEIITIVQALRYLNFDTKLSSKTKIILEELNLIIPEIKADAPGYKINKMVKEYLKNNKVY</sequence>
<dbReference type="SUPFAM" id="SSF48557">
    <property type="entry name" value="L-aspartase-like"/>
    <property type="match status" value="1"/>
</dbReference>
<dbReference type="PANTHER" id="PTHR10362">
    <property type="entry name" value="HISTIDINE AMMONIA-LYASE"/>
    <property type="match status" value="1"/>
</dbReference>
<evidence type="ECO:0000313" key="1">
    <source>
        <dbReference type="EMBL" id="MBI6118794.1"/>
    </source>
</evidence>
<gene>
    <name evidence="1" type="ORF">I6U50_02045</name>
</gene>
<dbReference type="Proteomes" id="UP000635665">
    <property type="component" value="Unassembled WGS sequence"/>
</dbReference>
<dbReference type="InterPro" id="IPR001106">
    <property type="entry name" value="Aromatic_Lyase"/>
</dbReference>
<dbReference type="EMBL" id="JAEHNY010000002">
    <property type="protein sequence ID" value="MBI6118794.1"/>
    <property type="molecule type" value="Genomic_DNA"/>
</dbReference>
<protein>
    <submittedName>
        <fullName evidence="1">Aromatic amino acid lyase</fullName>
    </submittedName>
</protein>
<keyword evidence="2" id="KW-1185">Reference proteome</keyword>
<dbReference type="InterPro" id="IPR008948">
    <property type="entry name" value="L-Aspartase-like"/>
</dbReference>
<organism evidence="1 2">
    <name type="scientific">Salegentibacter maritimus</name>
    <dbReference type="NCBI Taxonomy" id="2794347"/>
    <lineage>
        <taxon>Bacteria</taxon>
        <taxon>Pseudomonadati</taxon>
        <taxon>Bacteroidota</taxon>
        <taxon>Flavobacteriia</taxon>
        <taxon>Flavobacteriales</taxon>
        <taxon>Flavobacteriaceae</taxon>
        <taxon>Salegentibacter</taxon>
    </lineage>
</organism>
<proteinExistence type="predicted"/>
<dbReference type="CDD" id="cd00332">
    <property type="entry name" value="PAL-HAL"/>
    <property type="match status" value="1"/>
</dbReference>
<dbReference type="RefSeq" id="WP_198637671.1">
    <property type="nucleotide sequence ID" value="NZ_JAEHNY010000002.1"/>
</dbReference>
<accession>A0ABS0TFH7</accession>
<reference evidence="1 2" key="1">
    <citation type="submission" date="2020-12" db="EMBL/GenBank/DDBJ databases">
        <title>Salegentibacter orientalis sp. nov., isolated from costal sediment.</title>
        <authorList>
            <person name="Lian F.-B."/>
        </authorList>
    </citation>
    <scope>NUCLEOTIDE SEQUENCE [LARGE SCALE GENOMIC DNA]</scope>
    <source>
        <strain evidence="1 2">F60176</strain>
    </source>
</reference>
<comment type="caution">
    <text evidence="1">The sequence shown here is derived from an EMBL/GenBank/DDBJ whole genome shotgun (WGS) entry which is preliminary data.</text>
</comment>